<reference evidence="2 3" key="1">
    <citation type="submission" date="2024-04" db="EMBL/GenBank/DDBJ databases">
        <title>Phyllosticta paracitricarpa is synonymous to the EU quarantine fungus P. citricarpa based on phylogenomic analyses.</title>
        <authorList>
            <consortium name="Lawrence Berkeley National Laboratory"/>
            <person name="Van Ingen-Buijs V.A."/>
            <person name="Van Westerhoven A.C."/>
            <person name="Haridas S."/>
            <person name="Skiadas P."/>
            <person name="Martin F."/>
            <person name="Groenewald J.Z."/>
            <person name="Crous P.W."/>
            <person name="Seidl M.F."/>
        </authorList>
    </citation>
    <scope>NUCLEOTIDE SEQUENCE [LARGE SCALE GENOMIC DNA]</scope>
    <source>
        <strain evidence="2 3">CBS 123374</strain>
    </source>
</reference>
<dbReference type="EMBL" id="JBBWRZ010000001">
    <property type="protein sequence ID" value="KAK8246261.1"/>
    <property type="molecule type" value="Genomic_DNA"/>
</dbReference>
<sequence length="302" mass="33279">MEADKPAQSSAIQPRESGGLGSQDPAQLSTPSPHLHPAASSASLQTGGSRSTFRLSRSSWRGFGDIASSTALGVTGRLGLEQSGSQSVFSAPQPAAPMETYHRVLHVVKEDGRGREDLKVAIALFDSGSQDVNLISDKLAKDVKAELHSPSILSQGLDIIVPKRRKRAKALEKLRGVDGTSIRQQGKVKIRWYCLDPTTYNKQVLWFKRSYYETEHYVVKNVPADLLFSIREWDNLGLREGPSPVCMITRPPKPDMSPRNLEKLAAEQAERDKRRHEERAKRAKEAFEAKKAAKAADASKKA</sequence>
<evidence type="ECO:0000313" key="2">
    <source>
        <dbReference type="EMBL" id="KAK8246261.1"/>
    </source>
</evidence>
<evidence type="ECO:0000256" key="1">
    <source>
        <dbReference type="SAM" id="MobiDB-lite"/>
    </source>
</evidence>
<comment type="caution">
    <text evidence="2">The sequence shown here is derived from an EMBL/GenBank/DDBJ whole genome shotgun (WGS) entry which is preliminary data.</text>
</comment>
<proteinExistence type="predicted"/>
<feature type="compositionally biased region" description="Basic and acidic residues" evidence="1">
    <location>
        <begin position="260"/>
        <end position="291"/>
    </location>
</feature>
<protein>
    <submittedName>
        <fullName evidence="2">Uncharacterized protein</fullName>
    </submittedName>
</protein>
<feature type="region of interest" description="Disordered" evidence="1">
    <location>
        <begin position="1"/>
        <end position="50"/>
    </location>
</feature>
<feature type="region of interest" description="Disordered" evidence="1">
    <location>
        <begin position="250"/>
        <end position="302"/>
    </location>
</feature>
<organism evidence="2 3">
    <name type="scientific">Phyllosticta capitalensis</name>
    <dbReference type="NCBI Taxonomy" id="121624"/>
    <lineage>
        <taxon>Eukaryota</taxon>
        <taxon>Fungi</taxon>
        <taxon>Dikarya</taxon>
        <taxon>Ascomycota</taxon>
        <taxon>Pezizomycotina</taxon>
        <taxon>Dothideomycetes</taxon>
        <taxon>Dothideomycetes incertae sedis</taxon>
        <taxon>Botryosphaeriales</taxon>
        <taxon>Phyllostictaceae</taxon>
        <taxon>Phyllosticta</taxon>
    </lineage>
</organism>
<name>A0ABR1Z2K8_9PEZI</name>
<dbReference type="Proteomes" id="UP001492380">
    <property type="component" value="Unassembled WGS sequence"/>
</dbReference>
<gene>
    <name evidence="2" type="ORF">HDK90DRAFT_6142</name>
</gene>
<feature type="compositionally biased region" description="Low complexity" evidence="1">
    <location>
        <begin position="31"/>
        <end position="44"/>
    </location>
</feature>
<evidence type="ECO:0000313" key="3">
    <source>
        <dbReference type="Proteomes" id="UP001492380"/>
    </source>
</evidence>
<keyword evidence="3" id="KW-1185">Reference proteome</keyword>
<accession>A0ABR1Z2K8</accession>